<proteinExistence type="predicted"/>
<evidence type="ECO:0000313" key="2">
    <source>
        <dbReference type="EMBL" id="OLP08196.1"/>
    </source>
</evidence>
<evidence type="ECO:0000256" key="1">
    <source>
        <dbReference type="SAM" id="MobiDB-lite"/>
    </source>
</evidence>
<sequence length="37" mass="3966">MAMSPHFFNKRDEATHARHVVPLPQVPGYTASGGTSA</sequence>
<evidence type="ECO:0000313" key="3">
    <source>
        <dbReference type="Proteomes" id="UP000185911"/>
    </source>
</evidence>
<name>A0A1Q8YJI3_9BURK</name>
<dbReference type="EMBL" id="MSYM01000005">
    <property type="protein sequence ID" value="OLP08196.1"/>
    <property type="molecule type" value="Genomic_DNA"/>
</dbReference>
<comment type="caution">
    <text evidence="2">The sequence shown here is derived from an EMBL/GenBank/DDBJ whole genome shotgun (WGS) entry which is preliminary data.</text>
</comment>
<reference evidence="2 3" key="1">
    <citation type="submission" date="2017-01" db="EMBL/GenBank/DDBJ databases">
        <title>Genome sequence of Rhodoferax antarcticus ANT.BR, a psychrophilic purple nonsulfur bacterium from an Antarctic microbial mat.</title>
        <authorList>
            <person name="Baker J."/>
            <person name="Riester C."/>
            <person name="Skinner B."/>
            <person name="Newell A."/>
            <person name="Swingley W."/>
            <person name="Madigan M."/>
            <person name="Jung D."/>
            <person name="Asao M."/>
            <person name="Chen M."/>
            <person name="Loughlin P."/>
            <person name="Pan H."/>
            <person name="Lin S."/>
            <person name="Li N."/>
            <person name="Shaw J."/>
            <person name="Prado M."/>
            <person name="Sherman C."/>
            <person name="Li X."/>
            <person name="Tang J."/>
            <person name="Blankenship R."/>
            <person name="Zhao T."/>
            <person name="Touchman J."/>
            <person name="Sattley M."/>
        </authorList>
    </citation>
    <scope>NUCLEOTIDE SEQUENCE [LARGE SCALE GENOMIC DNA]</scope>
    <source>
        <strain evidence="2 3">ANT.BR</strain>
    </source>
</reference>
<organism evidence="2 3">
    <name type="scientific">Rhodoferax antarcticus ANT.BR</name>
    <dbReference type="NCBI Taxonomy" id="1111071"/>
    <lineage>
        <taxon>Bacteria</taxon>
        <taxon>Pseudomonadati</taxon>
        <taxon>Pseudomonadota</taxon>
        <taxon>Betaproteobacteria</taxon>
        <taxon>Burkholderiales</taxon>
        <taxon>Comamonadaceae</taxon>
        <taxon>Rhodoferax</taxon>
    </lineage>
</organism>
<dbReference type="Proteomes" id="UP000185911">
    <property type="component" value="Unassembled WGS sequence"/>
</dbReference>
<gene>
    <name evidence="2" type="ORF">BLL52_0484</name>
</gene>
<protein>
    <submittedName>
        <fullName evidence="2">Uncharacterized protein</fullName>
    </submittedName>
</protein>
<dbReference type="AlphaFoldDB" id="A0A1Q8YJI3"/>
<keyword evidence="3" id="KW-1185">Reference proteome</keyword>
<accession>A0A1Q8YJI3</accession>
<feature type="region of interest" description="Disordered" evidence="1">
    <location>
        <begin position="1"/>
        <end position="37"/>
    </location>
</feature>